<dbReference type="PANTHER" id="PTHR33877">
    <property type="entry name" value="SLL1193 PROTEIN"/>
    <property type="match status" value="1"/>
</dbReference>
<dbReference type="SMART" id="SM00507">
    <property type="entry name" value="HNHc"/>
    <property type="match status" value="1"/>
</dbReference>
<dbReference type="CDD" id="cd00085">
    <property type="entry name" value="HNHc"/>
    <property type="match status" value="1"/>
</dbReference>
<dbReference type="EMBL" id="LR797227">
    <property type="protein sequence ID" value="CAB4194810.1"/>
    <property type="molecule type" value="Genomic_DNA"/>
</dbReference>
<proteinExistence type="predicted"/>
<protein>
    <submittedName>
        <fullName evidence="2">HNHc domain containing protein</fullName>
    </submittedName>
</protein>
<dbReference type="InterPro" id="IPR052892">
    <property type="entry name" value="NA-targeting_endonuclease"/>
</dbReference>
<feature type="domain" description="HNH nuclease" evidence="1">
    <location>
        <begin position="13"/>
        <end position="64"/>
    </location>
</feature>
<accession>A0A6J5RB79</accession>
<dbReference type="Gene3D" id="1.10.30.50">
    <property type="match status" value="1"/>
</dbReference>
<reference evidence="2" key="1">
    <citation type="submission" date="2020-05" db="EMBL/GenBank/DDBJ databases">
        <authorList>
            <person name="Chiriac C."/>
            <person name="Salcher M."/>
            <person name="Ghai R."/>
            <person name="Kavagutti S V."/>
        </authorList>
    </citation>
    <scope>NUCLEOTIDE SEQUENCE</scope>
</reference>
<evidence type="ECO:0000259" key="1">
    <source>
        <dbReference type="SMART" id="SM00507"/>
    </source>
</evidence>
<dbReference type="Pfam" id="PF01844">
    <property type="entry name" value="HNH"/>
    <property type="match status" value="1"/>
</dbReference>
<evidence type="ECO:0000313" key="2">
    <source>
        <dbReference type="EMBL" id="CAB4194810.1"/>
    </source>
</evidence>
<gene>
    <name evidence="2" type="ORF">UFOVP1281_2</name>
</gene>
<dbReference type="GO" id="GO:0003676">
    <property type="term" value="F:nucleic acid binding"/>
    <property type="evidence" value="ECO:0007669"/>
    <property type="project" value="InterPro"/>
</dbReference>
<dbReference type="GO" id="GO:0008270">
    <property type="term" value="F:zinc ion binding"/>
    <property type="evidence" value="ECO:0007669"/>
    <property type="project" value="InterPro"/>
</dbReference>
<organism evidence="2">
    <name type="scientific">uncultured Caudovirales phage</name>
    <dbReference type="NCBI Taxonomy" id="2100421"/>
    <lineage>
        <taxon>Viruses</taxon>
        <taxon>Duplodnaviria</taxon>
        <taxon>Heunggongvirae</taxon>
        <taxon>Uroviricota</taxon>
        <taxon>Caudoviricetes</taxon>
        <taxon>Peduoviridae</taxon>
        <taxon>Maltschvirus</taxon>
        <taxon>Maltschvirus maltsch</taxon>
    </lineage>
</organism>
<dbReference type="GO" id="GO:0004519">
    <property type="term" value="F:endonuclease activity"/>
    <property type="evidence" value="ECO:0007669"/>
    <property type="project" value="InterPro"/>
</dbReference>
<dbReference type="PANTHER" id="PTHR33877:SF2">
    <property type="entry name" value="OS07G0170200 PROTEIN"/>
    <property type="match status" value="1"/>
</dbReference>
<dbReference type="InterPro" id="IPR002711">
    <property type="entry name" value="HNH"/>
</dbReference>
<name>A0A6J5RB79_9CAUD</name>
<dbReference type="InterPro" id="IPR003615">
    <property type="entry name" value="HNH_nuc"/>
</dbReference>
<sequence length="97" mass="10977">MNNNKIGGSKWRKIREQVFAIYGKQCHYCGYEDEVMTVDHLLPRSRGGDNSLENLIPACRKCNYARGNKMDGFFKHGGTPPTLHDVNIPKNVSVSHD</sequence>